<evidence type="ECO:0000313" key="2">
    <source>
        <dbReference type="Proteomes" id="UP001199795"/>
    </source>
</evidence>
<reference evidence="1" key="1">
    <citation type="submission" date="2022-01" db="EMBL/GenBank/DDBJ databases">
        <title>Draft genome sequence of Sabulilitoribacter arenilitoris KCTC 52401.</title>
        <authorList>
            <person name="Oh J.-S."/>
        </authorList>
    </citation>
    <scope>NUCLEOTIDE SEQUENCE</scope>
    <source>
        <strain evidence="1">HMF6543</strain>
    </source>
</reference>
<proteinExistence type="predicted"/>
<organism evidence="1 2">
    <name type="scientific">Wocania arenilitoris</name>
    <dbReference type="NCBI Taxonomy" id="2044858"/>
    <lineage>
        <taxon>Bacteria</taxon>
        <taxon>Pseudomonadati</taxon>
        <taxon>Bacteroidota</taxon>
        <taxon>Flavobacteriia</taxon>
        <taxon>Flavobacteriales</taxon>
        <taxon>Flavobacteriaceae</taxon>
        <taxon>Wocania</taxon>
    </lineage>
</organism>
<dbReference type="RefSeq" id="WP_237240630.1">
    <property type="nucleotide sequence ID" value="NZ_JAKKDU010000017.1"/>
</dbReference>
<evidence type="ECO:0008006" key="3">
    <source>
        <dbReference type="Google" id="ProtNLM"/>
    </source>
</evidence>
<gene>
    <name evidence="1" type="ORF">L3X37_13180</name>
</gene>
<dbReference type="AlphaFoldDB" id="A0AAE3JLI3"/>
<name>A0AAE3JLI3_9FLAO</name>
<comment type="caution">
    <text evidence="1">The sequence shown here is derived from an EMBL/GenBank/DDBJ whole genome shotgun (WGS) entry which is preliminary data.</text>
</comment>
<dbReference type="Proteomes" id="UP001199795">
    <property type="component" value="Unassembled WGS sequence"/>
</dbReference>
<accession>A0AAE3JLI3</accession>
<dbReference type="EMBL" id="JAKKDU010000017">
    <property type="protein sequence ID" value="MCF7569303.1"/>
    <property type="molecule type" value="Genomic_DNA"/>
</dbReference>
<protein>
    <recommendedName>
        <fullName evidence="3">Cell wall anchor protein</fullName>
    </recommendedName>
</protein>
<keyword evidence="2" id="KW-1185">Reference proteome</keyword>
<sequence>MKFSKSIITFFSFFTIIVSGQVGVNTTTPDPSSVLDITSTTQGVLTPRMTTIQRIAISNPAEGLLVFDTDEDVFYFFDGGSWVPLEGAISRTNYKLVKSEADLPTPSGGVITLDEDTFYEINGMITLSNSIDINGAYIAGLDTNEDILLRVGGTIFSGSNGGSLRNLTLTAPGGSVFNLNNTSNDKILVLQDNIIANSNSVGLIKGYAVVFSNVIQYSGNTSGIVYEDIADLLLSNQGWFSNNGGAYETFSGTFDLIEKVSGFSIVNIGNYGIDVSSNPVVGTGVISSCVFSGPSNSYVNKYTGLPNPNYNFSNDWFINCPGLVLESDWVATGDVNLSAPVGSGFTTTFTGTGDSSRKKLEGTTSSNHLFRFSASGNNKIIYEGNKLRNFLITASLSFQGDNNNTVFVFYIAKNGTVLEETRVFREVGENDDVGALAIIGSIEMAPTDFIELWAERYSGAGNLSTVSLNLVAR</sequence>
<evidence type="ECO:0000313" key="1">
    <source>
        <dbReference type="EMBL" id="MCF7569303.1"/>
    </source>
</evidence>